<evidence type="ECO:0000313" key="2">
    <source>
        <dbReference type="EMBL" id="WVX66968.1"/>
    </source>
</evidence>
<keyword evidence="3" id="KW-1185">Reference proteome</keyword>
<gene>
    <name evidence="2" type="ORF">Bealeia1_01163</name>
</gene>
<reference evidence="2 3" key="1">
    <citation type="journal article" date="2024" name="Environ. Microbiol.">
        <title>Novel evolutionary insights on the interactions of the Holosporales (Alphaproteobacteria) with eukaryotic hosts from comparative genomics.</title>
        <authorList>
            <person name="Giovannini M."/>
            <person name="Petroni G."/>
            <person name="Castelli M."/>
        </authorList>
    </citation>
    <scope>NUCLEOTIDE SEQUENCE [LARGE SCALE GENOMIC DNA]</scope>
    <source>
        <strain evidence="2 3">US_Bl 15I1</strain>
    </source>
</reference>
<name>A0ABZ2C3Q2_9PROT</name>
<sequence length="64" mass="7180">MSKFFSTLIISAFALSAAGAVFTSDAQARGRGDSDRKGYNYSSQPAEKNCMPYRCPVRPWYYGW</sequence>
<accession>A0ABZ2C3Q2</accession>
<feature type="signal peptide" evidence="1">
    <location>
        <begin position="1"/>
        <end position="23"/>
    </location>
</feature>
<evidence type="ECO:0008006" key="4">
    <source>
        <dbReference type="Google" id="ProtNLM"/>
    </source>
</evidence>
<protein>
    <recommendedName>
        <fullName evidence="4">Sulfur globule protein</fullName>
    </recommendedName>
</protein>
<evidence type="ECO:0000256" key="1">
    <source>
        <dbReference type="SAM" id="SignalP"/>
    </source>
</evidence>
<feature type="chain" id="PRO_5045899228" description="Sulfur globule protein" evidence="1">
    <location>
        <begin position="24"/>
        <end position="64"/>
    </location>
</feature>
<organism evidence="2 3">
    <name type="scientific">Candidatus Bealeia paramacronuclearis</name>
    <dbReference type="NCBI Taxonomy" id="1921001"/>
    <lineage>
        <taxon>Bacteria</taxon>
        <taxon>Pseudomonadati</taxon>
        <taxon>Pseudomonadota</taxon>
        <taxon>Alphaproteobacteria</taxon>
        <taxon>Holosporales</taxon>
        <taxon>Holosporaceae</taxon>
        <taxon>Candidatus Bealeia</taxon>
    </lineage>
</organism>
<keyword evidence="1" id="KW-0732">Signal</keyword>
<dbReference type="EMBL" id="CP133270">
    <property type="protein sequence ID" value="WVX66968.1"/>
    <property type="molecule type" value="Genomic_DNA"/>
</dbReference>
<dbReference type="Proteomes" id="UP001330434">
    <property type="component" value="Chromosome"/>
</dbReference>
<evidence type="ECO:0000313" key="3">
    <source>
        <dbReference type="Proteomes" id="UP001330434"/>
    </source>
</evidence>
<proteinExistence type="predicted"/>